<dbReference type="NCBIfam" id="NF004044">
    <property type="entry name" value="PRK05561.1"/>
    <property type="match status" value="1"/>
</dbReference>
<evidence type="ECO:0000256" key="5">
    <source>
        <dbReference type="ARBA" id="ARBA00023029"/>
    </source>
</evidence>
<evidence type="ECO:0000256" key="6">
    <source>
        <dbReference type="ARBA" id="ARBA00023125"/>
    </source>
</evidence>
<dbReference type="AlphaFoldDB" id="A0AAJ1IH43"/>
<dbReference type="GO" id="GO:0006261">
    <property type="term" value="P:DNA-templated DNA replication"/>
    <property type="evidence" value="ECO:0007669"/>
    <property type="project" value="UniProtKB-UniRule"/>
</dbReference>
<dbReference type="InterPro" id="IPR013757">
    <property type="entry name" value="Topo_IIA_A_a_sf"/>
</dbReference>
<keyword evidence="7 9" id="KW-0413">Isomerase</keyword>
<dbReference type="Gene3D" id="3.90.199.10">
    <property type="entry name" value="Topoisomerase II, domain 5"/>
    <property type="match status" value="1"/>
</dbReference>
<dbReference type="GO" id="GO:0005524">
    <property type="term" value="F:ATP binding"/>
    <property type="evidence" value="ECO:0007669"/>
    <property type="project" value="UniProtKB-UniRule"/>
</dbReference>
<dbReference type="InterPro" id="IPR005743">
    <property type="entry name" value="GyrA"/>
</dbReference>
<protein>
    <recommendedName>
        <fullName evidence="9">DNA gyrase subunit A</fullName>
        <ecNumber evidence="9">5.6.2.2</ecNumber>
    </recommendedName>
</protein>
<evidence type="ECO:0000256" key="3">
    <source>
        <dbReference type="ARBA" id="ARBA00022741"/>
    </source>
</evidence>
<evidence type="ECO:0000256" key="2">
    <source>
        <dbReference type="ARBA" id="ARBA00008263"/>
    </source>
</evidence>
<comment type="subcellular location">
    <subcellularLocation>
        <location evidence="9">Cytoplasm</location>
    </subcellularLocation>
</comment>
<accession>A0AAJ1IH43</accession>
<feature type="domain" description="Topo IIA-type catalytic" evidence="12">
    <location>
        <begin position="33"/>
        <end position="498"/>
    </location>
</feature>
<dbReference type="GO" id="GO:0003677">
    <property type="term" value="F:DNA binding"/>
    <property type="evidence" value="ECO:0007669"/>
    <property type="project" value="UniProtKB-UniRule"/>
</dbReference>
<dbReference type="GO" id="GO:0009330">
    <property type="term" value="C:DNA topoisomerase type II (double strand cut, ATP-hydrolyzing) complex"/>
    <property type="evidence" value="ECO:0007669"/>
    <property type="project" value="TreeGrafter"/>
</dbReference>
<sequence>MESTGKIIPISIEDEMKTSYLNYAMSVIVSRALPDVRDGLKPVHRRILYSMYEMGLRSDRSFKKCGRIVGDVLGKYHPHGDQSIYGALVRLAQEFSLRYPMVNGQGNFGSIDGDPPAAMRYTEAKLQKIADDMLNDIKKETVDFGPNYDDSMIEPLVLPAAIPNLLVNGASGIAVGMATNMAPHNLEEVSAAIQAYIDDPEITVDGLMEHITGPDFPTGALIFGKAGIKKAYKTGRGRVTMRARCSLETTSKGKDIIIVTQIPYAVNKVTLITRIAELVSEKKLQGISDLRDESDRDGIRIVIELKRGAIPRVVLNKLFMNTQLQQNFNINALALVDGKPRLLTLKDQIHYFVKHRKEVITRRTQFDLRKAREREHILLGLKIALDNIDEVIAIIKSSKTVDVARTRLRETFELSEKQAQAILDMRLQKLTSLETQKILDELAELKVYIEYLEDLLANEHKILGVIKDETIEISEKYGNKRSTEIVLEEAEKIDIEDMIKEEDMVVLISGKGFIKRLPVTAYKNQGRGGKGSSSANLKNDDFIEHLFVGSTHDYVMFITSTGKSYWMKIHEIPEGSRAARGTQIKALVSISPDEEIKAIVSLKEFSDKEFIFMGTRNGIVKKVKTSDFSNAKTRGIIAVKLDNGDSLVDAVRTSGDDDVFLVTKKGNALRFHESSVRTMGRATRGVTGIKLNGDDELAGFLSVKEGEMMFVISEYGYGKRTEYCQFNPHGRGTRGQKAYKVSEKTGELIGVLAVCEDDELVCITSQGNTLKLALKNISVMGKNTQGVRVVNINSPDSVIGVARVIKENDEETINEATRNAEATSKEEPVDPVKPDETE</sequence>
<dbReference type="GO" id="GO:0006265">
    <property type="term" value="P:DNA topological change"/>
    <property type="evidence" value="ECO:0007669"/>
    <property type="project" value="UniProtKB-UniRule"/>
</dbReference>
<evidence type="ECO:0000313" key="13">
    <source>
        <dbReference type="EMBL" id="MDC7226131.1"/>
    </source>
</evidence>
<dbReference type="InterPro" id="IPR006691">
    <property type="entry name" value="GyrA/parC_rep"/>
</dbReference>
<dbReference type="Pfam" id="PF03989">
    <property type="entry name" value="DNA_gyraseA_C"/>
    <property type="match status" value="6"/>
</dbReference>
<dbReference type="FunFam" id="3.90.199.10:FF:000001">
    <property type="entry name" value="DNA gyrase subunit A"/>
    <property type="match status" value="1"/>
</dbReference>
<name>A0AAJ1IH43_9SPIO</name>
<dbReference type="Gene3D" id="2.120.10.90">
    <property type="entry name" value="DNA gyrase/topoisomerase IV, subunit A, C-terminal"/>
    <property type="match status" value="1"/>
</dbReference>
<dbReference type="Proteomes" id="UP001221217">
    <property type="component" value="Unassembled WGS sequence"/>
</dbReference>
<evidence type="ECO:0000256" key="4">
    <source>
        <dbReference type="ARBA" id="ARBA00022840"/>
    </source>
</evidence>
<evidence type="ECO:0000313" key="14">
    <source>
        <dbReference type="Proteomes" id="UP001221217"/>
    </source>
</evidence>
<dbReference type="EMBL" id="JAQQAL010000011">
    <property type="protein sequence ID" value="MDC7226131.1"/>
    <property type="molecule type" value="Genomic_DNA"/>
</dbReference>
<proteinExistence type="inferred from homology"/>
<dbReference type="InterPro" id="IPR035516">
    <property type="entry name" value="Gyrase/topoIV_suA_C"/>
</dbReference>
<comment type="subunit">
    <text evidence="9">Heterotetramer, composed of two GyrA and two GyrB chains. In the heterotetramer, GyrA contains the active site tyrosine that forms a transient covalent intermediate with DNA, while GyrB binds cofactors and catalyzes ATP hydrolysis.</text>
</comment>
<keyword evidence="6 9" id="KW-0238">DNA-binding</keyword>
<dbReference type="PROSITE" id="PS52040">
    <property type="entry name" value="TOPO_IIA"/>
    <property type="match status" value="1"/>
</dbReference>
<feature type="compositionally biased region" description="Basic and acidic residues" evidence="11">
    <location>
        <begin position="823"/>
        <end position="838"/>
    </location>
</feature>
<evidence type="ECO:0000256" key="10">
    <source>
        <dbReference type="PROSITE-ProRule" id="PRU01384"/>
    </source>
</evidence>
<dbReference type="Pfam" id="PF00521">
    <property type="entry name" value="DNA_topoisoIV"/>
    <property type="match status" value="1"/>
</dbReference>
<dbReference type="InterPro" id="IPR013760">
    <property type="entry name" value="Topo_IIA-like_dom_sf"/>
</dbReference>
<keyword evidence="9" id="KW-0963">Cytoplasm</keyword>
<dbReference type="GO" id="GO:0005737">
    <property type="term" value="C:cytoplasm"/>
    <property type="evidence" value="ECO:0007669"/>
    <property type="project" value="UniProtKB-SubCell"/>
</dbReference>
<keyword evidence="3 9" id="KW-0547">Nucleotide-binding</keyword>
<comment type="function">
    <text evidence="9">A type II topoisomerase that negatively supercoils closed circular double-stranded (ds) DNA in an ATP-dependent manner to modulate DNA topology and maintain chromosomes in an underwound state. Negative supercoiling favors strand separation, and DNA replication, transcription, recombination and repair, all of which involve strand separation. Also able to catalyze the interconversion of other topological isomers of dsDNA rings, including catenanes and knotted rings. Type II topoisomerases break and join 2 DNA strands simultaneously in an ATP-dependent manner.</text>
</comment>
<dbReference type="SUPFAM" id="SSF101904">
    <property type="entry name" value="GyrA/ParC C-terminal domain-like"/>
    <property type="match status" value="1"/>
</dbReference>
<dbReference type="EC" id="5.6.2.2" evidence="9"/>
<dbReference type="GO" id="GO:0034335">
    <property type="term" value="F:DNA negative supercoiling activity"/>
    <property type="evidence" value="ECO:0007669"/>
    <property type="project" value="UniProtKB-ARBA"/>
</dbReference>
<dbReference type="InterPro" id="IPR013758">
    <property type="entry name" value="Topo_IIA_A/C_ab"/>
</dbReference>
<dbReference type="PANTHER" id="PTHR43493">
    <property type="entry name" value="DNA GYRASE/TOPOISOMERASE SUBUNIT A"/>
    <property type="match status" value="1"/>
</dbReference>
<dbReference type="SMART" id="SM00434">
    <property type="entry name" value="TOP4c"/>
    <property type="match status" value="1"/>
</dbReference>
<dbReference type="NCBIfam" id="NF004043">
    <property type="entry name" value="PRK05560.1"/>
    <property type="match status" value="1"/>
</dbReference>
<dbReference type="CDD" id="cd00187">
    <property type="entry name" value="TOP4c"/>
    <property type="match status" value="1"/>
</dbReference>
<dbReference type="HAMAP" id="MF_01897">
    <property type="entry name" value="GyrA"/>
    <property type="match status" value="1"/>
</dbReference>
<evidence type="ECO:0000259" key="12">
    <source>
        <dbReference type="PROSITE" id="PS52040"/>
    </source>
</evidence>
<dbReference type="PANTHER" id="PTHR43493:SF5">
    <property type="entry name" value="DNA GYRASE SUBUNIT A, CHLOROPLASTIC_MITOCHONDRIAL"/>
    <property type="match status" value="1"/>
</dbReference>
<dbReference type="FunFam" id="2.120.10.90:FF:000005">
    <property type="entry name" value="DNA topoisomerase 4 subunit A"/>
    <property type="match status" value="1"/>
</dbReference>
<keyword evidence="4 9" id="KW-0067">ATP-binding</keyword>
<feature type="region of interest" description="Disordered" evidence="11">
    <location>
        <begin position="809"/>
        <end position="838"/>
    </location>
</feature>
<comment type="subunit">
    <text evidence="8">Heterotetramer composed of ParC and ParE.</text>
</comment>
<evidence type="ECO:0000256" key="9">
    <source>
        <dbReference type="HAMAP-Rule" id="MF_01897"/>
    </source>
</evidence>
<evidence type="ECO:0000256" key="1">
    <source>
        <dbReference type="ARBA" id="ARBA00000185"/>
    </source>
</evidence>
<keyword evidence="5 9" id="KW-0799">Topoisomerase</keyword>
<comment type="similarity">
    <text evidence="2 9">Belongs to the type II topoisomerase GyrA/ParC subunit family.</text>
</comment>
<gene>
    <name evidence="9 13" type="primary">gyrA</name>
    <name evidence="13" type="ORF">PQJ61_05130</name>
</gene>
<feature type="short sequence motif" description="GyrA-box" evidence="9">
    <location>
        <begin position="525"/>
        <end position="531"/>
    </location>
</feature>
<reference evidence="13 14" key="1">
    <citation type="submission" date="2022-12" db="EMBL/GenBank/DDBJ databases">
        <title>Metagenome assembled genome from gulf of manar.</title>
        <authorList>
            <person name="Kohli P."/>
            <person name="Pk S."/>
            <person name="Venkata Ramana C."/>
            <person name="Sasikala C."/>
        </authorList>
    </citation>
    <scope>NUCLEOTIDE SEQUENCE [LARGE SCALE GENOMIC DNA]</scope>
    <source>
        <strain evidence="13">JB008</strain>
    </source>
</reference>
<dbReference type="SUPFAM" id="SSF56719">
    <property type="entry name" value="Type II DNA topoisomerase"/>
    <property type="match status" value="1"/>
</dbReference>
<evidence type="ECO:0000256" key="11">
    <source>
        <dbReference type="SAM" id="MobiDB-lite"/>
    </source>
</evidence>
<comment type="miscellaneous">
    <text evidence="9">Few gyrases are as efficient as E.coli at forming negative supercoils. Not all organisms have 2 type II topoisomerases; in organisms with a single type II topoisomerase this enzyme also has to decatenate newly replicated chromosomes.</text>
</comment>
<feature type="active site" description="O-(5'-phospho-DNA)-tyrosine intermediate" evidence="9 10">
    <location>
        <position position="121"/>
    </location>
</feature>
<dbReference type="InterPro" id="IPR002205">
    <property type="entry name" value="Topo_IIA_dom_A"/>
</dbReference>
<evidence type="ECO:0000256" key="8">
    <source>
        <dbReference type="ARBA" id="ARBA00063644"/>
    </source>
</evidence>
<dbReference type="FunFam" id="3.30.1360.40:FF:000002">
    <property type="entry name" value="DNA gyrase subunit A"/>
    <property type="match status" value="1"/>
</dbReference>
<organism evidence="13 14">
    <name type="scientific">Candidatus Thalassospirochaeta sargassi</name>
    <dbReference type="NCBI Taxonomy" id="3119039"/>
    <lineage>
        <taxon>Bacteria</taxon>
        <taxon>Pseudomonadati</taxon>
        <taxon>Spirochaetota</taxon>
        <taxon>Spirochaetia</taxon>
        <taxon>Spirochaetales</taxon>
        <taxon>Spirochaetaceae</taxon>
        <taxon>Candidatus Thalassospirochaeta</taxon>
    </lineage>
</organism>
<dbReference type="InterPro" id="IPR050220">
    <property type="entry name" value="Type_II_DNA_Topoisomerases"/>
</dbReference>
<dbReference type="Gene3D" id="1.10.268.10">
    <property type="entry name" value="Topoisomerase, domain 3"/>
    <property type="match status" value="1"/>
</dbReference>
<dbReference type="FunFam" id="1.10.268.10:FF:000001">
    <property type="entry name" value="DNA gyrase subunit A"/>
    <property type="match status" value="1"/>
</dbReference>
<comment type="caution">
    <text evidence="13">The sequence shown here is derived from an EMBL/GenBank/DDBJ whole genome shotgun (WGS) entry which is preliminary data.</text>
</comment>
<dbReference type="NCBIfam" id="TIGR01063">
    <property type="entry name" value="gyrA"/>
    <property type="match status" value="1"/>
</dbReference>
<evidence type="ECO:0000256" key="7">
    <source>
        <dbReference type="ARBA" id="ARBA00023235"/>
    </source>
</evidence>
<dbReference type="Gene3D" id="3.30.1360.40">
    <property type="match status" value="1"/>
</dbReference>
<dbReference type="GO" id="GO:0005694">
    <property type="term" value="C:chromosome"/>
    <property type="evidence" value="ECO:0007669"/>
    <property type="project" value="InterPro"/>
</dbReference>
<comment type="catalytic activity">
    <reaction evidence="1 9 10">
        <text>ATP-dependent breakage, passage and rejoining of double-stranded DNA.</text>
        <dbReference type="EC" id="5.6.2.2"/>
    </reaction>
</comment>